<name>A0A1G4V3D3_9FLAO</name>
<evidence type="ECO:0000313" key="1">
    <source>
        <dbReference type="EMBL" id="SCW99984.1"/>
    </source>
</evidence>
<dbReference type="InterPro" id="IPR036909">
    <property type="entry name" value="Cyt_c-like_dom_sf"/>
</dbReference>
<dbReference type="Proteomes" id="UP000182124">
    <property type="component" value="Unassembled WGS sequence"/>
</dbReference>
<dbReference type="GO" id="GO:0020037">
    <property type="term" value="F:heme binding"/>
    <property type="evidence" value="ECO:0007669"/>
    <property type="project" value="InterPro"/>
</dbReference>
<dbReference type="eggNOG" id="COG2010">
    <property type="taxonomic scope" value="Bacteria"/>
</dbReference>
<organism evidence="1 2">
    <name type="scientific">Flavobacterium saliperosum</name>
    <dbReference type="NCBI Taxonomy" id="329186"/>
    <lineage>
        <taxon>Bacteria</taxon>
        <taxon>Pseudomonadati</taxon>
        <taxon>Bacteroidota</taxon>
        <taxon>Flavobacteriia</taxon>
        <taxon>Flavobacteriales</taxon>
        <taxon>Flavobacteriaceae</taxon>
        <taxon>Flavobacterium</taxon>
    </lineage>
</organism>
<evidence type="ECO:0000313" key="2">
    <source>
        <dbReference type="Proteomes" id="UP000182124"/>
    </source>
</evidence>
<dbReference type="RefSeq" id="WP_023575167.1">
    <property type="nucleotide sequence ID" value="NZ_CBCSBQ010000013.1"/>
</dbReference>
<protein>
    <recommendedName>
        <fullName evidence="3">Cytochrome c domain-containing protein</fullName>
    </recommendedName>
</protein>
<accession>A0A1G4V3D3</accession>
<dbReference type="AlphaFoldDB" id="A0A1G4V3D3"/>
<sequence>MNARKITILATVTLITVSCSNDSESDLTGYSQIENVTYNGTVRTIIVENCIVCHSQPPQGGAPMSLVTYDELKDAVLTKGLIDRISSFDPGFGMPFGGPRLPQSKINQIIAWRDANFPE</sequence>
<dbReference type="PROSITE" id="PS51257">
    <property type="entry name" value="PROKAR_LIPOPROTEIN"/>
    <property type="match status" value="1"/>
</dbReference>
<evidence type="ECO:0008006" key="3">
    <source>
        <dbReference type="Google" id="ProtNLM"/>
    </source>
</evidence>
<dbReference type="SUPFAM" id="SSF46626">
    <property type="entry name" value="Cytochrome c"/>
    <property type="match status" value="1"/>
</dbReference>
<dbReference type="GO" id="GO:0009055">
    <property type="term" value="F:electron transfer activity"/>
    <property type="evidence" value="ECO:0007669"/>
    <property type="project" value="InterPro"/>
</dbReference>
<dbReference type="EMBL" id="FMTY01000001">
    <property type="protein sequence ID" value="SCW99984.1"/>
    <property type="molecule type" value="Genomic_DNA"/>
</dbReference>
<proteinExistence type="predicted"/>
<reference evidence="1 2" key="1">
    <citation type="submission" date="2016-10" db="EMBL/GenBank/DDBJ databases">
        <authorList>
            <person name="de Groot N.N."/>
        </authorList>
    </citation>
    <scope>NUCLEOTIDE SEQUENCE [LARGE SCALE GENOMIC DNA]</scope>
    <source>
        <strain evidence="1 2">CGMCC 1.3801</strain>
    </source>
</reference>
<dbReference type="STRING" id="329186.SAMN02927925_00072"/>
<gene>
    <name evidence="1" type="ORF">SAMN02927925_00072</name>
</gene>